<keyword evidence="6" id="KW-0411">Iron-sulfur</keyword>
<name>A0A916SYU1_9ACTN</name>
<keyword evidence="1" id="KW-0004">4Fe-4S</keyword>
<dbReference type="InterPro" id="IPR051329">
    <property type="entry name" value="NIR_SIR_4Fe-4S"/>
</dbReference>
<dbReference type="Pfam" id="PF03460">
    <property type="entry name" value="NIR_SIR_ferr"/>
    <property type="match status" value="1"/>
</dbReference>
<dbReference type="PANTHER" id="PTHR32439:SF9">
    <property type="entry name" value="BLR3264 PROTEIN"/>
    <property type="match status" value="1"/>
</dbReference>
<keyword evidence="2" id="KW-0349">Heme</keyword>
<reference evidence="8" key="2">
    <citation type="submission" date="2020-09" db="EMBL/GenBank/DDBJ databases">
        <authorList>
            <person name="Sun Q."/>
            <person name="Zhou Y."/>
        </authorList>
    </citation>
    <scope>NUCLEOTIDE SEQUENCE</scope>
    <source>
        <strain evidence="8">CGMCC 1.12827</strain>
    </source>
</reference>
<evidence type="ECO:0000256" key="4">
    <source>
        <dbReference type="ARBA" id="ARBA00023002"/>
    </source>
</evidence>
<evidence type="ECO:0000256" key="3">
    <source>
        <dbReference type="ARBA" id="ARBA00022723"/>
    </source>
</evidence>
<evidence type="ECO:0000259" key="7">
    <source>
        <dbReference type="Pfam" id="PF03460"/>
    </source>
</evidence>
<dbReference type="Gene3D" id="3.90.480.10">
    <property type="entry name" value="Sulfite Reductase Hemoprotein,Domain 2"/>
    <property type="match status" value="1"/>
</dbReference>
<comment type="caution">
    <text evidence="8">The sequence shown here is derived from an EMBL/GenBank/DDBJ whole genome shotgun (WGS) entry which is preliminary data.</text>
</comment>
<dbReference type="InterPro" id="IPR045854">
    <property type="entry name" value="NO2/SO3_Rdtase_4Fe4S_sf"/>
</dbReference>
<evidence type="ECO:0000313" key="9">
    <source>
        <dbReference type="Proteomes" id="UP000621454"/>
    </source>
</evidence>
<sequence length="381" mass="39712">MTTHAGADGALARVRLPGGRISPAELDALADIAERYGDGHLEITSRANIQLRGVHDSSSLADSVAGAGLLPSPAHERVRNLAVSSLTGRIGGRADVWPIGAALDAAILADPQMSGLPGKFWFGVDDGHGDVVSLGTDLTYVAEDPGRGVVAVAGLPRVDVASSDAVAALVSAARHFVDIRVDRWRVSDLNAGELADLTAAITEITGTSPSSGSVAAAGMDPSITTPASEDAPLVGWFDQDDGRVLLGGVVEHARLPARLAHFLAAVDRPVILTPRREILVCDLDEGVAEAVVRVLAPMGMIYDARSPWARLTSCVGAPGCASALAPVRDDLAQRASTWAVEDGREHWVGCARACGRPRTDHTLVLADPDGYRRIGSVPVQR</sequence>
<evidence type="ECO:0000256" key="1">
    <source>
        <dbReference type="ARBA" id="ARBA00022485"/>
    </source>
</evidence>
<keyword evidence="5" id="KW-0408">Iron</keyword>
<dbReference type="GO" id="GO:0046872">
    <property type="term" value="F:metal ion binding"/>
    <property type="evidence" value="ECO:0007669"/>
    <property type="project" value="UniProtKB-KW"/>
</dbReference>
<gene>
    <name evidence="8" type="primary">cobG</name>
    <name evidence="8" type="ORF">GCM10011489_10460</name>
</gene>
<keyword evidence="4" id="KW-0560">Oxidoreductase</keyword>
<keyword evidence="9" id="KW-1185">Reference proteome</keyword>
<dbReference type="Gene3D" id="3.30.413.10">
    <property type="entry name" value="Sulfite Reductase Hemoprotein, domain 1"/>
    <property type="match status" value="1"/>
</dbReference>
<dbReference type="EMBL" id="BMGC01000005">
    <property type="protein sequence ID" value="GGB24098.1"/>
    <property type="molecule type" value="Genomic_DNA"/>
</dbReference>
<dbReference type="PANTHER" id="PTHR32439">
    <property type="entry name" value="FERREDOXIN--NITRITE REDUCTASE, CHLOROPLASTIC"/>
    <property type="match status" value="1"/>
</dbReference>
<protein>
    <submittedName>
        <fullName evidence="8">Precorrin-3B synthase</fullName>
    </submittedName>
</protein>
<evidence type="ECO:0000256" key="6">
    <source>
        <dbReference type="ARBA" id="ARBA00023014"/>
    </source>
</evidence>
<dbReference type="GO" id="GO:0016491">
    <property type="term" value="F:oxidoreductase activity"/>
    <property type="evidence" value="ECO:0007669"/>
    <property type="project" value="UniProtKB-KW"/>
</dbReference>
<dbReference type="InterPro" id="IPR005117">
    <property type="entry name" value="NiRdtase/SiRdtase_haem-b_fer"/>
</dbReference>
<dbReference type="AlphaFoldDB" id="A0A916SYU1"/>
<dbReference type="InterPro" id="IPR036136">
    <property type="entry name" value="Nit/Sulf_reduc_fer-like_dom_sf"/>
</dbReference>
<evidence type="ECO:0000256" key="5">
    <source>
        <dbReference type="ARBA" id="ARBA00023004"/>
    </source>
</evidence>
<evidence type="ECO:0000313" key="8">
    <source>
        <dbReference type="EMBL" id="GGB24098.1"/>
    </source>
</evidence>
<proteinExistence type="predicted"/>
<dbReference type="Proteomes" id="UP000621454">
    <property type="component" value="Unassembled WGS sequence"/>
</dbReference>
<reference evidence="8" key="1">
    <citation type="journal article" date="2014" name="Int. J. Syst. Evol. Microbiol.">
        <title>Complete genome sequence of Corynebacterium casei LMG S-19264T (=DSM 44701T), isolated from a smear-ripened cheese.</title>
        <authorList>
            <consortium name="US DOE Joint Genome Institute (JGI-PGF)"/>
            <person name="Walter F."/>
            <person name="Albersmeier A."/>
            <person name="Kalinowski J."/>
            <person name="Ruckert C."/>
        </authorList>
    </citation>
    <scope>NUCLEOTIDE SEQUENCE</scope>
    <source>
        <strain evidence="8">CGMCC 1.12827</strain>
    </source>
</reference>
<evidence type="ECO:0000256" key="2">
    <source>
        <dbReference type="ARBA" id="ARBA00022617"/>
    </source>
</evidence>
<accession>A0A916SYU1</accession>
<feature type="domain" description="Nitrite/Sulfite reductase ferredoxin-like" evidence="7">
    <location>
        <begin position="11"/>
        <end position="57"/>
    </location>
</feature>
<organism evidence="8 9">
    <name type="scientific">Gordonia jinhuaensis</name>
    <dbReference type="NCBI Taxonomy" id="1517702"/>
    <lineage>
        <taxon>Bacteria</taxon>
        <taxon>Bacillati</taxon>
        <taxon>Actinomycetota</taxon>
        <taxon>Actinomycetes</taxon>
        <taxon>Mycobacteriales</taxon>
        <taxon>Gordoniaceae</taxon>
        <taxon>Gordonia</taxon>
    </lineage>
</organism>
<dbReference type="SUPFAM" id="SSF55124">
    <property type="entry name" value="Nitrite/Sulfite reductase N-terminal domain-like"/>
    <property type="match status" value="2"/>
</dbReference>
<keyword evidence="3" id="KW-0479">Metal-binding</keyword>
<dbReference type="GO" id="GO:0051539">
    <property type="term" value="F:4 iron, 4 sulfur cluster binding"/>
    <property type="evidence" value="ECO:0007669"/>
    <property type="project" value="UniProtKB-KW"/>
</dbReference>